<evidence type="ECO:0000313" key="1">
    <source>
        <dbReference type="EMBL" id="EKC63060.1"/>
    </source>
</evidence>
<sequence>SLSACNGLFENIYDAPTETEMEIKENSFSQIKTVEYTEWAYIDFSGRKVTTVKNRERI</sequence>
<dbReference type="EMBL" id="AJWY01007771">
    <property type="protein sequence ID" value="EKC63060.1"/>
    <property type="molecule type" value="Genomic_DNA"/>
</dbReference>
<feature type="non-terminal residue" evidence="1">
    <location>
        <position position="1"/>
    </location>
</feature>
<dbReference type="AlphaFoldDB" id="K1T9R9"/>
<organism evidence="1">
    <name type="scientific">human gut metagenome</name>
    <dbReference type="NCBI Taxonomy" id="408170"/>
    <lineage>
        <taxon>unclassified sequences</taxon>
        <taxon>metagenomes</taxon>
        <taxon>organismal metagenomes</taxon>
    </lineage>
</organism>
<protein>
    <submittedName>
        <fullName evidence="1">Uncharacterized protein</fullName>
    </submittedName>
</protein>
<name>K1T9R9_9ZZZZ</name>
<proteinExistence type="predicted"/>
<gene>
    <name evidence="1" type="ORF">LEA_11526</name>
</gene>
<comment type="caution">
    <text evidence="1">The sequence shown here is derived from an EMBL/GenBank/DDBJ whole genome shotgun (WGS) entry which is preliminary data.</text>
</comment>
<accession>K1T9R9</accession>
<reference evidence="1" key="1">
    <citation type="journal article" date="2013" name="Environ. Microbiol.">
        <title>Microbiota from the distal guts of lean and obese adolescents exhibit partial functional redundancy besides clear differences in community structure.</title>
        <authorList>
            <person name="Ferrer M."/>
            <person name="Ruiz A."/>
            <person name="Lanza F."/>
            <person name="Haange S.B."/>
            <person name="Oberbach A."/>
            <person name="Till H."/>
            <person name="Bargiela R."/>
            <person name="Campoy C."/>
            <person name="Segura M.T."/>
            <person name="Richter M."/>
            <person name="von Bergen M."/>
            <person name="Seifert J."/>
            <person name="Suarez A."/>
        </authorList>
    </citation>
    <scope>NUCLEOTIDE SEQUENCE</scope>
</reference>